<dbReference type="Pfam" id="PF02797">
    <property type="entry name" value="Chal_sti_synt_C"/>
    <property type="match status" value="1"/>
</dbReference>
<dbReference type="PANTHER" id="PTHR11877:SF46">
    <property type="entry name" value="TYPE III POLYKETIDE SYNTHASE A"/>
    <property type="match status" value="1"/>
</dbReference>
<evidence type="ECO:0000256" key="1">
    <source>
        <dbReference type="ARBA" id="ARBA00005531"/>
    </source>
</evidence>
<keyword evidence="2" id="KW-0808">Transferase</keyword>
<evidence type="ECO:0000313" key="7">
    <source>
        <dbReference type="Proteomes" id="UP000305792"/>
    </source>
</evidence>
<evidence type="ECO:0000313" key="6">
    <source>
        <dbReference type="EMBL" id="THV23479.1"/>
    </source>
</evidence>
<organism evidence="6 7">
    <name type="scientific">Glycomyces paridis</name>
    <dbReference type="NCBI Taxonomy" id="2126555"/>
    <lineage>
        <taxon>Bacteria</taxon>
        <taxon>Bacillati</taxon>
        <taxon>Actinomycetota</taxon>
        <taxon>Actinomycetes</taxon>
        <taxon>Glycomycetales</taxon>
        <taxon>Glycomycetaceae</taxon>
        <taxon>Glycomyces</taxon>
    </lineage>
</organism>
<dbReference type="SUPFAM" id="SSF53901">
    <property type="entry name" value="Thiolase-like"/>
    <property type="match status" value="1"/>
</dbReference>
<dbReference type="InterPro" id="IPR011141">
    <property type="entry name" value="Polyketide_synthase_type-III"/>
</dbReference>
<dbReference type="GO" id="GO:0016747">
    <property type="term" value="F:acyltransferase activity, transferring groups other than amino-acyl groups"/>
    <property type="evidence" value="ECO:0007669"/>
    <property type="project" value="InterPro"/>
</dbReference>
<dbReference type="AlphaFoldDB" id="A0A4S8P6T2"/>
<comment type="similarity">
    <text evidence="1">Belongs to the thiolase-like superfamily. Chalcone/stilbene synthases family.</text>
</comment>
<dbReference type="Proteomes" id="UP000305792">
    <property type="component" value="Unassembled WGS sequence"/>
</dbReference>
<keyword evidence="7" id="KW-1185">Reference proteome</keyword>
<feature type="active site" description="Acyl-thioester intermediate" evidence="3">
    <location>
        <position position="138"/>
    </location>
</feature>
<proteinExistence type="inferred from homology"/>
<dbReference type="OrthoDB" id="9786288at2"/>
<accession>A0A4S8P6T2</accession>
<feature type="domain" description="Chalcone/stilbene synthase N-terminal" evidence="4">
    <location>
        <begin position="37"/>
        <end position="197"/>
    </location>
</feature>
<dbReference type="InterPro" id="IPR012328">
    <property type="entry name" value="Chalcone/stilbene_synt_C"/>
</dbReference>
<evidence type="ECO:0000259" key="5">
    <source>
        <dbReference type="Pfam" id="PF02797"/>
    </source>
</evidence>
<reference evidence="6 7" key="1">
    <citation type="journal article" date="2018" name="Int. J. Syst. Evol. Microbiol.">
        <title>Glycomyces paridis sp. nov., isolated from the medicinal plant Paris polyphylla.</title>
        <authorList>
            <person name="Fang X.M."/>
            <person name="Bai J.L."/>
            <person name="Su J."/>
            <person name="Zhao L.L."/>
            <person name="Liu H.Y."/>
            <person name="Ma B.P."/>
            <person name="Zhang Y.Q."/>
            <person name="Yu L.Y."/>
        </authorList>
    </citation>
    <scope>NUCLEOTIDE SEQUENCE [LARGE SCALE GENOMIC DNA]</scope>
    <source>
        <strain evidence="6 7">CPCC 204357</strain>
    </source>
</reference>
<dbReference type="GO" id="GO:0030639">
    <property type="term" value="P:polyketide biosynthetic process"/>
    <property type="evidence" value="ECO:0007669"/>
    <property type="project" value="TreeGrafter"/>
</dbReference>
<gene>
    <name evidence="6" type="ORF">E9998_23040</name>
</gene>
<comment type="caution">
    <text evidence="6">The sequence shown here is derived from an EMBL/GenBank/DDBJ whole genome shotgun (WGS) entry which is preliminary data.</text>
</comment>
<sequence>MTARIAGIGAALPPAHRQGDLWDEVFRWHFSRSRVAQRIFTASEVRSRHTATAPSELRTVANWSTGDRMRRYGEAAPPLALEAARAALDAAVTDPAETGLLIVASCTGYGTPGLDIALADGLPLAPDSRRLFVGHTGCHAALPALATAADYVAAHGRPALVLCIELTSLHVQPASHDPEQMVTHALFGDAAAAVVLRPDTAPGLRVVDVAARTDTTRSDHMTWDITDLGFRMGLAPEVPDALESQVGPLVKDLLSRNGMDLSDVAAWAVHPGGPRILDAVEDGLGLPPEALATSRTVLAEHGNCSSPTVLLVLDSLLHAGAATGPTVALAFGPGLTLYAALLDPA</sequence>
<dbReference type="InterPro" id="IPR016039">
    <property type="entry name" value="Thiolase-like"/>
</dbReference>
<dbReference type="Pfam" id="PF00195">
    <property type="entry name" value="Chal_sti_synt_N"/>
    <property type="match status" value="1"/>
</dbReference>
<feature type="domain" description="Chalcone/stilbene synthase C-terminal" evidence="5">
    <location>
        <begin position="220"/>
        <end position="342"/>
    </location>
</feature>
<evidence type="ECO:0000256" key="3">
    <source>
        <dbReference type="PIRSR" id="PIRSR000451-1"/>
    </source>
</evidence>
<name>A0A4S8P6T2_9ACTN</name>
<dbReference type="EMBL" id="STGX01000022">
    <property type="protein sequence ID" value="THV23479.1"/>
    <property type="molecule type" value="Genomic_DNA"/>
</dbReference>
<dbReference type="Gene3D" id="3.40.47.10">
    <property type="match status" value="2"/>
</dbReference>
<dbReference type="PIRSF" id="PIRSF000451">
    <property type="entry name" value="PKS_III"/>
    <property type="match status" value="1"/>
</dbReference>
<evidence type="ECO:0000259" key="4">
    <source>
        <dbReference type="Pfam" id="PF00195"/>
    </source>
</evidence>
<dbReference type="PANTHER" id="PTHR11877">
    <property type="entry name" value="HYDROXYMETHYLGLUTARYL-COA SYNTHASE"/>
    <property type="match status" value="1"/>
</dbReference>
<protein>
    <submittedName>
        <fullName evidence="6">Type III polyketide synthase</fullName>
    </submittedName>
</protein>
<evidence type="ECO:0000256" key="2">
    <source>
        <dbReference type="ARBA" id="ARBA00022679"/>
    </source>
</evidence>
<dbReference type="InterPro" id="IPR001099">
    <property type="entry name" value="Chalcone/stilbene_synt_N"/>
</dbReference>